<protein>
    <submittedName>
        <fullName evidence="2">DNA polymerase III, epsilon subunit and related 3'-5' exonucleases</fullName>
    </submittedName>
</protein>
<dbReference type="SMART" id="SM00479">
    <property type="entry name" value="EXOIII"/>
    <property type="match status" value="1"/>
</dbReference>
<dbReference type="AlphaFoldDB" id="E0XT11"/>
<dbReference type="InterPro" id="IPR012337">
    <property type="entry name" value="RNaseH-like_sf"/>
</dbReference>
<dbReference type="Gene3D" id="3.30.420.10">
    <property type="entry name" value="Ribonuclease H-like superfamily/Ribonuclease H"/>
    <property type="match status" value="1"/>
</dbReference>
<dbReference type="InterPro" id="IPR013520">
    <property type="entry name" value="Ribonucl_H"/>
</dbReference>
<dbReference type="GO" id="GO:0045004">
    <property type="term" value="P:DNA replication proofreading"/>
    <property type="evidence" value="ECO:0007669"/>
    <property type="project" value="TreeGrafter"/>
</dbReference>
<dbReference type="CDD" id="cd06127">
    <property type="entry name" value="DEDDh"/>
    <property type="match status" value="1"/>
</dbReference>
<dbReference type="NCBIfam" id="NF006615">
    <property type="entry name" value="PRK09182.1"/>
    <property type="match status" value="1"/>
</dbReference>
<dbReference type="GO" id="GO:0003676">
    <property type="term" value="F:nucleic acid binding"/>
    <property type="evidence" value="ECO:0007669"/>
    <property type="project" value="InterPro"/>
</dbReference>
<dbReference type="PANTHER" id="PTHR30231">
    <property type="entry name" value="DNA POLYMERASE III SUBUNIT EPSILON"/>
    <property type="match status" value="1"/>
</dbReference>
<keyword evidence="2" id="KW-0540">Nuclease</keyword>
<dbReference type="PANTHER" id="PTHR30231:SF37">
    <property type="entry name" value="EXODEOXYRIBONUCLEASE 10"/>
    <property type="match status" value="1"/>
</dbReference>
<reference evidence="2" key="1">
    <citation type="journal article" date="2011" name="Environ. Microbiol.">
        <title>Time-series analyses of Monterey Bay coastal microbial picoplankton using a 'genome proxy' microarray.</title>
        <authorList>
            <person name="Rich V.I."/>
            <person name="Pham V.D."/>
            <person name="Eppley J."/>
            <person name="Shi Y."/>
            <person name="DeLong E.F."/>
        </authorList>
    </citation>
    <scope>NUCLEOTIDE SEQUENCE</scope>
</reference>
<dbReference type="GO" id="GO:0005829">
    <property type="term" value="C:cytosol"/>
    <property type="evidence" value="ECO:0007669"/>
    <property type="project" value="TreeGrafter"/>
</dbReference>
<evidence type="ECO:0000259" key="1">
    <source>
        <dbReference type="SMART" id="SM00479"/>
    </source>
</evidence>
<accession>E0XT11</accession>
<sequence>MNQFSPFGVEEGEVIQARAMADQSEWRLLRRLHMPEKFNEAPVGDVRRALVVDVETTGLSQETDDVMQLAMLPFDYEVETGRILTVYKDEAFEALREPAAPISEEASIITGITADMVAGTTIDAEAVAGMVENADLVIAHNAKFDRPMAEKNWDCFVNKPWACTLDGVNWLRQGYSAGKLDYLGMQFGWFYDGHQALADCEACLALLAQTLPKADVRVMAAVRESALKKEWLVPAFGSPFDLKDKLKQRNYQWRPEGLPNGKVWWAVVEDRAAEIAWLSEEIYGRKVETKAYPVTALNRYSEQLWRFDK</sequence>
<organism evidence="2">
    <name type="scientific">uncultured alpha proteobacterium HF0130_06E21</name>
    <dbReference type="NCBI Taxonomy" id="710808"/>
    <lineage>
        <taxon>Bacteria</taxon>
        <taxon>Pseudomonadati</taxon>
        <taxon>Pseudomonadota</taxon>
        <taxon>Alphaproteobacteria</taxon>
        <taxon>environmental samples</taxon>
    </lineage>
</organism>
<keyword evidence="2" id="KW-0378">Hydrolase</keyword>
<keyword evidence="2" id="KW-0269">Exonuclease</keyword>
<name>E0XT11_9PROT</name>
<dbReference type="InterPro" id="IPR036397">
    <property type="entry name" value="RNaseH_sf"/>
</dbReference>
<feature type="domain" description="Exonuclease" evidence="1">
    <location>
        <begin position="48"/>
        <end position="216"/>
    </location>
</feature>
<dbReference type="EMBL" id="GU474868">
    <property type="protein sequence ID" value="ADI17552.1"/>
    <property type="molecule type" value="Genomic_DNA"/>
</dbReference>
<evidence type="ECO:0000313" key="2">
    <source>
        <dbReference type="EMBL" id="ADI17552.1"/>
    </source>
</evidence>
<dbReference type="Pfam" id="PF00929">
    <property type="entry name" value="RNase_T"/>
    <property type="match status" value="1"/>
</dbReference>
<dbReference type="SUPFAM" id="SSF53098">
    <property type="entry name" value="Ribonuclease H-like"/>
    <property type="match status" value="1"/>
</dbReference>
<dbReference type="GO" id="GO:0008408">
    <property type="term" value="F:3'-5' exonuclease activity"/>
    <property type="evidence" value="ECO:0007669"/>
    <property type="project" value="TreeGrafter"/>
</dbReference>
<proteinExistence type="predicted"/>